<dbReference type="RefSeq" id="WP_111622789.1">
    <property type="nucleotide sequence ID" value="NZ_QLLN01000002.1"/>
</dbReference>
<comment type="caution">
    <text evidence="2">The sequence shown here is derived from an EMBL/GenBank/DDBJ whole genome shotgun (WGS) entry which is preliminary data.</text>
</comment>
<accession>A0A327RD65</accession>
<dbReference type="InterPro" id="IPR030395">
    <property type="entry name" value="GP_PDE_dom"/>
</dbReference>
<reference evidence="2 3" key="1">
    <citation type="submission" date="2018-06" db="EMBL/GenBank/DDBJ databases">
        <title>Genomic Encyclopedia of Archaeal and Bacterial Type Strains, Phase II (KMG-II): from individual species to whole genera.</title>
        <authorList>
            <person name="Goeker M."/>
        </authorList>
    </citation>
    <scope>NUCLEOTIDE SEQUENCE [LARGE SCALE GENOMIC DNA]</scope>
    <source>
        <strain evidence="2 3">DSM 23522</strain>
    </source>
</reference>
<gene>
    <name evidence="2" type="ORF">LV92_01277</name>
</gene>
<protein>
    <submittedName>
        <fullName evidence="2">Glycerophosphoryl diester phosphodiesterase</fullName>
    </submittedName>
</protein>
<dbReference type="Proteomes" id="UP000249696">
    <property type="component" value="Unassembled WGS sequence"/>
</dbReference>
<name>A0A327RD65_9FLAO</name>
<dbReference type="SUPFAM" id="SSF51695">
    <property type="entry name" value="PLC-like phosphodiesterases"/>
    <property type="match status" value="1"/>
</dbReference>
<dbReference type="PANTHER" id="PTHR46211">
    <property type="entry name" value="GLYCEROPHOSPHORYL DIESTER PHOSPHODIESTERASE"/>
    <property type="match status" value="1"/>
</dbReference>
<dbReference type="Gene3D" id="3.20.20.190">
    <property type="entry name" value="Phosphatidylinositol (PI) phosphodiesterase"/>
    <property type="match status" value="1"/>
</dbReference>
<dbReference type="AlphaFoldDB" id="A0A327RD65"/>
<dbReference type="Pfam" id="PF03009">
    <property type="entry name" value="GDPD"/>
    <property type="match status" value="1"/>
</dbReference>
<proteinExistence type="predicted"/>
<dbReference type="PROSITE" id="PS51704">
    <property type="entry name" value="GP_PDE"/>
    <property type="match status" value="1"/>
</dbReference>
<evidence type="ECO:0000259" key="1">
    <source>
        <dbReference type="PROSITE" id="PS51704"/>
    </source>
</evidence>
<evidence type="ECO:0000313" key="3">
    <source>
        <dbReference type="Proteomes" id="UP000249696"/>
    </source>
</evidence>
<dbReference type="GO" id="GO:0006629">
    <property type="term" value="P:lipid metabolic process"/>
    <property type="evidence" value="ECO:0007669"/>
    <property type="project" value="InterPro"/>
</dbReference>
<dbReference type="EMBL" id="QLLN01000002">
    <property type="protein sequence ID" value="RAJ14158.1"/>
    <property type="molecule type" value="Genomic_DNA"/>
</dbReference>
<sequence>MNWKLSNAKFFLIATRFINDSLTFFFGKRIIHFYIIICLFVGCEYADESDFTHIGITAHRGNSVEYPENTIPAFQSAISLGVDWMELDIHKTKDGQIVVIHDYDTGNLGDRNLRVAEVTYDELKAVDMAHEFRIRNKLTFKECPPASVPLLSDIIKLVMQQNGTRLSIQPKTNCGKEAMDIIKVLNAEAWVGFNDDSVLKMKEVKEKVKSIPVFWDRPGDTNIDDDLKIAQIEGFESIVIYHFGITKEKVDKIHEAGLEVGAHTVNEPARIKVLLGLGVDRFYTDDPHRLMQLLGRK</sequence>
<dbReference type="GO" id="GO:0008081">
    <property type="term" value="F:phosphoric diester hydrolase activity"/>
    <property type="evidence" value="ECO:0007669"/>
    <property type="project" value="InterPro"/>
</dbReference>
<feature type="domain" description="GP-PDE" evidence="1">
    <location>
        <begin position="54"/>
        <end position="294"/>
    </location>
</feature>
<organism evidence="2 3">
    <name type="scientific">Arenibacter echinorum</name>
    <dbReference type="NCBI Taxonomy" id="440515"/>
    <lineage>
        <taxon>Bacteria</taxon>
        <taxon>Pseudomonadati</taxon>
        <taxon>Bacteroidota</taxon>
        <taxon>Flavobacteriia</taxon>
        <taxon>Flavobacteriales</taxon>
        <taxon>Flavobacteriaceae</taxon>
        <taxon>Arenibacter</taxon>
    </lineage>
</organism>
<dbReference type="PANTHER" id="PTHR46211:SF14">
    <property type="entry name" value="GLYCEROPHOSPHODIESTER PHOSPHODIESTERASE"/>
    <property type="match status" value="1"/>
</dbReference>
<keyword evidence="3" id="KW-1185">Reference proteome</keyword>
<dbReference type="OrthoDB" id="384721at2"/>
<evidence type="ECO:0000313" key="2">
    <source>
        <dbReference type="EMBL" id="RAJ14158.1"/>
    </source>
</evidence>
<dbReference type="InterPro" id="IPR017946">
    <property type="entry name" value="PLC-like_Pdiesterase_TIM-brl"/>
</dbReference>